<dbReference type="Proteomes" id="UP000193749">
    <property type="component" value="Unassembled WGS sequence"/>
</dbReference>
<evidence type="ECO:0000313" key="4">
    <source>
        <dbReference type="Proteomes" id="UP000193749"/>
    </source>
</evidence>
<dbReference type="Gene3D" id="2.40.390.10">
    <property type="entry name" value="CV3147-like"/>
    <property type="match status" value="1"/>
</dbReference>
<dbReference type="STRING" id="55209.HA50_23605"/>
<dbReference type="InterPro" id="IPR024071">
    <property type="entry name" value="S-Me-THD_C_sf"/>
</dbReference>
<dbReference type="Pfam" id="PF06032">
    <property type="entry name" value="S-Me-THD_N"/>
    <property type="match status" value="1"/>
</dbReference>
<keyword evidence="4" id="KW-1185">Reference proteome</keyword>
<evidence type="ECO:0000259" key="2">
    <source>
        <dbReference type="Pfam" id="PF20906"/>
    </source>
</evidence>
<evidence type="ECO:0000313" key="3">
    <source>
        <dbReference type="EMBL" id="ORM89601.1"/>
    </source>
</evidence>
<dbReference type="InterPro" id="IPR048350">
    <property type="entry name" value="S-Me-THD-like_C"/>
</dbReference>
<protein>
    <recommendedName>
        <fullName evidence="5">DUF917 domain-containing protein</fullName>
    </recommendedName>
</protein>
<dbReference type="InterPro" id="IPR027479">
    <property type="entry name" value="S-Me-THD_N_sf"/>
</dbReference>
<feature type="domain" description="S-Me-THD N-terminal" evidence="1">
    <location>
        <begin position="2"/>
        <end position="129"/>
    </location>
</feature>
<accession>A0A1X1EL04</accession>
<evidence type="ECO:0000259" key="1">
    <source>
        <dbReference type="Pfam" id="PF06032"/>
    </source>
</evidence>
<dbReference type="SUPFAM" id="SSF160991">
    <property type="entry name" value="CV3147-like"/>
    <property type="match status" value="1"/>
</dbReference>
<name>A0A1X1EL04_PANCY</name>
<gene>
    <name evidence="3" type="ORF">HA50_23605</name>
</gene>
<organism evidence="3 4">
    <name type="scientific">Pantoea cypripedii</name>
    <name type="common">Pectobacterium cypripedii</name>
    <name type="synonym">Erwinia cypripedii</name>
    <dbReference type="NCBI Taxonomy" id="55209"/>
    <lineage>
        <taxon>Bacteria</taxon>
        <taxon>Pseudomonadati</taxon>
        <taxon>Pseudomonadota</taxon>
        <taxon>Gammaproteobacteria</taxon>
        <taxon>Enterobacterales</taxon>
        <taxon>Erwiniaceae</taxon>
        <taxon>Pantoea</taxon>
    </lineage>
</organism>
<dbReference type="InterPro" id="IPR010318">
    <property type="entry name" value="S-Me-THD_N"/>
</dbReference>
<feature type="domain" description="S-Me-THD-like C-terminal" evidence="2">
    <location>
        <begin position="162"/>
        <end position="313"/>
    </location>
</feature>
<evidence type="ECO:0008006" key="5">
    <source>
        <dbReference type="Google" id="ProtNLM"/>
    </source>
</evidence>
<reference evidence="3 4" key="1">
    <citation type="journal article" date="2017" name="Antonie Van Leeuwenhoek">
        <title>Phylogenomic resolution of the bacterial genus Pantoea and its relationship with Erwinia and Tatumella.</title>
        <authorList>
            <person name="Palmer M."/>
            <person name="Steenkamp E.T."/>
            <person name="Coetzee M.P."/>
            <person name="Chan W.Y."/>
            <person name="van Zyl E."/>
            <person name="De Maayer P."/>
            <person name="Coutinho T.A."/>
            <person name="Blom J."/>
            <person name="Smits T.H."/>
            <person name="Duffy B."/>
            <person name="Venter S.N."/>
        </authorList>
    </citation>
    <scope>NUCLEOTIDE SEQUENCE [LARGE SCALE GENOMIC DNA]</scope>
    <source>
        <strain evidence="3 4">LMG 2657</strain>
    </source>
</reference>
<sequence>MYGGLLLSSGGSGVNNSLEKHDLAAEVALGLNIVKLAELDEIDPEGYVLISTSVGAPGFAQPELVLKDHITAAENLIEKLGRKPAGVMCGHVPGFNGWLVAAALDLPYIDAAANGRGHPTVKMGGMGLASRPDISIVQVAQAGFASSGSKIAVVAEGNLIKTSQVMRHCATISGGLVASARGPYQADFIRENGAAGAISFQIELGKAMLSAPQGLARASAAAAFMGGEVILTGKVIKNDVVYQDGFDIGFVTLTDGTETLRLGVYNEYMTAEKDDARLATFPDMIGSVDAVTGDPIAISTMKAGQEVSIIIAHHSAFPLGKGALDPVVFAEIEQGLGLELYSYINTK</sequence>
<dbReference type="Pfam" id="PF20906">
    <property type="entry name" value="S-Me-THD_C"/>
    <property type="match status" value="1"/>
</dbReference>
<proteinExistence type="predicted"/>
<dbReference type="EMBL" id="MLJI01000002">
    <property type="protein sequence ID" value="ORM89601.1"/>
    <property type="molecule type" value="Genomic_DNA"/>
</dbReference>
<dbReference type="AlphaFoldDB" id="A0A1X1EL04"/>
<dbReference type="Gene3D" id="3.40.1610.10">
    <property type="entry name" value="CV3147-like domain"/>
    <property type="match status" value="1"/>
</dbReference>
<comment type="caution">
    <text evidence="3">The sequence shown here is derived from an EMBL/GenBank/DDBJ whole genome shotgun (WGS) entry which is preliminary data.</text>
</comment>